<keyword evidence="5 6" id="KW-0482">Metalloprotease</keyword>
<sequence>IRKQAYITGHTMPKANLDVLDKLIATRHDLAQGDLGCMYLDLYVRKDKYPGVSTPCSCIGLQFPSSSKIISGLLNLWEVETLFHEFGHAIHSLLSRMDYQHFSGTRTVLDFAETPANLFEYFAWDHRVLKQFAKHYSTGDVIPEELVLSMNKERKMFAATDLQHQ</sequence>
<dbReference type="EMBL" id="JAHRHJ020003202">
    <property type="protein sequence ID" value="KAH9292263.1"/>
    <property type="molecule type" value="Genomic_DNA"/>
</dbReference>
<feature type="non-terminal residue" evidence="8">
    <location>
        <position position="1"/>
    </location>
</feature>
<dbReference type="Proteomes" id="UP000824469">
    <property type="component" value="Unassembled WGS sequence"/>
</dbReference>
<comment type="caution">
    <text evidence="8">The sequence shown here is derived from an EMBL/GenBank/DDBJ whole genome shotgun (WGS) entry which is preliminary data.</text>
</comment>
<dbReference type="Gene3D" id="1.10.1370.40">
    <property type="match status" value="1"/>
</dbReference>
<reference evidence="8 9" key="1">
    <citation type="journal article" date="2021" name="Nat. Plants">
        <title>The Taxus genome provides insights into paclitaxel biosynthesis.</title>
        <authorList>
            <person name="Xiong X."/>
            <person name="Gou J."/>
            <person name="Liao Q."/>
            <person name="Li Y."/>
            <person name="Zhou Q."/>
            <person name="Bi G."/>
            <person name="Li C."/>
            <person name="Du R."/>
            <person name="Wang X."/>
            <person name="Sun T."/>
            <person name="Guo L."/>
            <person name="Liang H."/>
            <person name="Lu P."/>
            <person name="Wu Y."/>
            <person name="Zhang Z."/>
            <person name="Ro D.K."/>
            <person name="Shang Y."/>
            <person name="Huang S."/>
            <person name="Yan J."/>
        </authorList>
    </citation>
    <scope>NUCLEOTIDE SEQUENCE [LARGE SCALE GENOMIC DNA]</scope>
    <source>
        <strain evidence="8">Ta-2019</strain>
    </source>
</reference>
<dbReference type="SUPFAM" id="SSF55486">
    <property type="entry name" value="Metalloproteases ('zincins'), catalytic domain"/>
    <property type="match status" value="1"/>
</dbReference>
<evidence type="ECO:0000256" key="5">
    <source>
        <dbReference type="ARBA" id="ARBA00023049"/>
    </source>
</evidence>
<dbReference type="InterPro" id="IPR045090">
    <property type="entry name" value="Pept_M3A_M3B"/>
</dbReference>
<dbReference type="GO" id="GO:0004222">
    <property type="term" value="F:metalloendopeptidase activity"/>
    <property type="evidence" value="ECO:0007669"/>
    <property type="project" value="InterPro"/>
</dbReference>
<keyword evidence="4 6" id="KW-0862">Zinc</keyword>
<feature type="non-terminal residue" evidence="8">
    <location>
        <position position="165"/>
    </location>
</feature>
<keyword evidence="1 6" id="KW-0645">Protease</keyword>
<dbReference type="GO" id="GO:0046872">
    <property type="term" value="F:metal ion binding"/>
    <property type="evidence" value="ECO:0007669"/>
    <property type="project" value="UniProtKB-UniRule"/>
</dbReference>
<keyword evidence="3 6" id="KW-0378">Hydrolase</keyword>
<name>A0AA38C9X1_TAXCH</name>
<evidence type="ECO:0000256" key="1">
    <source>
        <dbReference type="ARBA" id="ARBA00022670"/>
    </source>
</evidence>
<dbReference type="InterPro" id="IPR001567">
    <property type="entry name" value="Pept_M3A_M3B_dom"/>
</dbReference>
<evidence type="ECO:0000256" key="4">
    <source>
        <dbReference type="ARBA" id="ARBA00022833"/>
    </source>
</evidence>
<dbReference type="AlphaFoldDB" id="A0AA38C9X1"/>
<gene>
    <name evidence="8" type="ORF">KI387_042553</name>
</gene>
<keyword evidence="2 6" id="KW-0479">Metal-binding</keyword>
<protein>
    <recommendedName>
        <fullName evidence="7">Peptidase M3A/M3B catalytic domain-containing protein</fullName>
    </recommendedName>
</protein>
<evidence type="ECO:0000259" key="7">
    <source>
        <dbReference type="Pfam" id="PF01432"/>
    </source>
</evidence>
<keyword evidence="9" id="KW-1185">Reference proteome</keyword>
<dbReference type="PANTHER" id="PTHR11804:SF79">
    <property type="entry name" value="MITOCHONDRIAL INTERMEDIATE PEPTIDASE"/>
    <property type="match status" value="1"/>
</dbReference>
<dbReference type="Pfam" id="PF01432">
    <property type="entry name" value="Peptidase_M3"/>
    <property type="match status" value="1"/>
</dbReference>
<evidence type="ECO:0000313" key="8">
    <source>
        <dbReference type="EMBL" id="KAH9292263.1"/>
    </source>
</evidence>
<dbReference type="GO" id="GO:0006518">
    <property type="term" value="P:peptide metabolic process"/>
    <property type="evidence" value="ECO:0007669"/>
    <property type="project" value="TreeGrafter"/>
</dbReference>
<evidence type="ECO:0000256" key="3">
    <source>
        <dbReference type="ARBA" id="ARBA00022801"/>
    </source>
</evidence>
<evidence type="ECO:0000256" key="6">
    <source>
        <dbReference type="RuleBase" id="RU003435"/>
    </source>
</evidence>
<accession>A0AA38C9X1</accession>
<feature type="domain" description="Peptidase M3A/M3B catalytic" evidence="7">
    <location>
        <begin position="30"/>
        <end position="165"/>
    </location>
</feature>
<proteinExistence type="inferred from homology"/>
<dbReference type="PANTHER" id="PTHR11804">
    <property type="entry name" value="PROTEASE M3 THIMET OLIGOPEPTIDASE-RELATED"/>
    <property type="match status" value="1"/>
</dbReference>
<evidence type="ECO:0000313" key="9">
    <source>
        <dbReference type="Proteomes" id="UP000824469"/>
    </source>
</evidence>
<comment type="similarity">
    <text evidence="6">Belongs to the peptidase M3 family.</text>
</comment>
<comment type="cofactor">
    <cofactor evidence="6">
        <name>Zn(2+)</name>
        <dbReference type="ChEBI" id="CHEBI:29105"/>
    </cofactor>
    <text evidence="6">Binds 1 zinc ion.</text>
</comment>
<dbReference type="GO" id="GO:0006508">
    <property type="term" value="P:proteolysis"/>
    <property type="evidence" value="ECO:0007669"/>
    <property type="project" value="UniProtKB-KW"/>
</dbReference>
<evidence type="ECO:0000256" key="2">
    <source>
        <dbReference type="ARBA" id="ARBA00022723"/>
    </source>
</evidence>
<organism evidence="8 9">
    <name type="scientific">Taxus chinensis</name>
    <name type="common">Chinese yew</name>
    <name type="synonym">Taxus wallichiana var. chinensis</name>
    <dbReference type="NCBI Taxonomy" id="29808"/>
    <lineage>
        <taxon>Eukaryota</taxon>
        <taxon>Viridiplantae</taxon>
        <taxon>Streptophyta</taxon>
        <taxon>Embryophyta</taxon>
        <taxon>Tracheophyta</taxon>
        <taxon>Spermatophyta</taxon>
        <taxon>Pinopsida</taxon>
        <taxon>Pinidae</taxon>
        <taxon>Conifers II</taxon>
        <taxon>Cupressales</taxon>
        <taxon>Taxaceae</taxon>
        <taxon>Taxus</taxon>
    </lineage>
</organism>